<dbReference type="RefSeq" id="XP_067917894.1">
    <property type="nucleotide sequence ID" value="XM_068070128.1"/>
</dbReference>
<evidence type="ECO:0000313" key="3">
    <source>
        <dbReference type="EMBL" id="PHJ16164.1"/>
    </source>
</evidence>
<feature type="transmembrane region" description="Helical" evidence="2">
    <location>
        <begin position="293"/>
        <end position="310"/>
    </location>
</feature>
<keyword evidence="2" id="KW-0472">Membrane</keyword>
<feature type="region of interest" description="Disordered" evidence="1">
    <location>
        <begin position="338"/>
        <end position="434"/>
    </location>
</feature>
<feature type="compositionally biased region" description="Low complexity" evidence="1">
    <location>
        <begin position="362"/>
        <end position="377"/>
    </location>
</feature>
<sequence length="434" mass="45059">MKRTVCHGLSARASGQKTRMRSKFFTKRVACSAALHCVCMLSAALLSFLVAAEGNGSGVRPSSLFSVGNDVGVLDQLGEKKTGGLDAASVLVEAGDVGQLQKVEGEGGGRSFRRRKGGRPSVSKPRGRLSGRSSSSKSTRTARKIFIVPALISLAVLLSWRLGNVLVKCLTRARALKPTAGSRPRALSDTHIPIADFDPLCAIVDLDDAEDGFETIPLMKISSRGAADGFETTPLMNLFSRDPADDDEEEELVLFDKSESTDWGGGLDGGLGGVPGYAAVAQRKAGRDMKLRLLKFAVIAVIVVVLMFSGKEQGGPARNSTAVPSRDNQTSAPLRLLQTTPVVHEPNTSALEAAPGAPGRETPVSTPSTAPTTTSLPPSHPLVGPSSNGSMAPQSESNFTGAAASSAIPPAASPPSTPSIGATFSPLPTPRPSS</sequence>
<reference evidence="3 4" key="1">
    <citation type="journal article" date="2017" name="Int. J. Parasitol.">
        <title>The genome of the protozoan parasite Cystoisospora suis and a reverse vaccinology approach to identify vaccine candidates.</title>
        <authorList>
            <person name="Palmieri N."/>
            <person name="Shrestha A."/>
            <person name="Ruttkowski B."/>
            <person name="Beck T."/>
            <person name="Vogl C."/>
            <person name="Tomley F."/>
            <person name="Blake D.P."/>
            <person name="Joachim A."/>
        </authorList>
    </citation>
    <scope>NUCLEOTIDE SEQUENCE [LARGE SCALE GENOMIC DNA]</scope>
    <source>
        <strain evidence="3 4">Wien I</strain>
    </source>
</reference>
<feature type="transmembrane region" description="Helical" evidence="2">
    <location>
        <begin position="145"/>
        <end position="167"/>
    </location>
</feature>
<dbReference type="EMBL" id="MIGC01006550">
    <property type="protein sequence ID" value="PHJ16164.1"/>
    <property type="molecule type" value="Genomic_DNA"/>
</dbReference>
<dbReference type="GeneID" id="94433339"/>
<dbReference type="AlphaFoldDB" id="A0A2C6KIE2"/>
<gene>
    <name evidence="3" type="ORF">CSUI_010021</name>
</gene>
<evidence type="ECO:0000256" key="1">
    <source>
        <dbReference type="SAM" id="MobiDB-lite"/>
    </source>
</evidence>
<name>A0A2C6KIE2_9APIC</name>
<feature type="compositionally biased region" description="Polar residues" evidence="1">
    <location>
        <begin position="338"/>
        <end position="350"/>
    </location>
</feature>
<dbReference type="Proteomes" id="UP000221165">
    <property type="component" value="Unassembled WGS sequence"/>
</dbReference>
<feature type="region of interest" description="Disordered" evidence="1">
    <location>
        <begin position="312"/>
        <end position="331"/>
    </location>
</feature>
<accession>A0A2C6KIE2</accession>
<proteinExistence type="predicted"/>
<organism evidence="3 4">
    <name type="scientific">Cystoisospora suis</name>
    <dbReference type="NCBI Taxonomy" id="483139"/>
    <lineage>
        <taxon>Eukaryota</taxon>
        <taxon>Sar</taxon>
        <taxon>Alveolata</taxon>
        <taxon>Apicomplexa</taxon>
        <taxon>Conoidasida</taxon>
        <taxon>Coccidia</taxon>
        <taxon>Eucoccidiorida</taxon>
        <taxon>Eimeriorina</taxon>
        <taxon>Sarcocystidae</taxon>
        <taxon>Cystoisospora</taxon>
    </lineage>
</organism>
<evidence type="ECO:0008006" key="5">
    <source>
        <dbReference type="Google" id="ProtNLM"/>
    </source>
</evidence>
<keyword evidence="2" id="KW-0812">Transmembrane</keyword>
<dbReference type="VEuPathDB" id="ToxoDB:CSUI_010021"/>
<protein>
    <recommendedName>
        <fullName evidence="5">Transmembrane protein</fullName>
    </recommendedName>
</protein>
<evidence type="ECO:0000256" key="2">
    <source>
        <dbReference type="SAM" id="Phobius"/>
    </source>
</evidence>
<feature type="compositionally biased region" description="Low complexity" evidence="1">
    <location>
        <begin position="400"/>
        <end position="410"/>
    </location>
</feature>
<evidence type="ECO:0000313" key="4">
    <source>
        <dbReference type="Proteomes" id="UP000221165"/>
    </source>
</evidence>
<feature type="region of interest" description="Disordered" evidence="1">
    <location>
        <begin position="102"/>
        <end position="136"/>
    </location>
</feature>
<feature type="compositionally biased region" description="Polar residues" evidence="1">
    <location>
        <begin position="318"/>
        <end position="331"/>
    </location>
</feature>
<keyword evidence="2" id="KW-1133">Transmembrane helix</keyword>
<keyword evidence="4" id="KW-1185">Reference proteome</keyword>
<comment type="caution">
    <text evidence="3">The sequence shown here is derived from an EMBL/GenBank/DDBJ whole genome shotgun (WGS) entry which is preliminary data.</text>
</comment>
<feature type="compositionally biased region" description="Polar residues" evidence="1">
    <location>
        <begin position="385"/>
        <end position="399"/>
    </location>
</feature>